<dbReference type="Gene3D" id="2.30.42.10">
    <property type="match status" value="1"/>
</dbReference>
<dbReference type="InterPro" id="IPR036034">
    <property type="entry name" value="PDZ_sf"/>
</dbReference>
<evidence type="ECO:0000256" key="1">
    <source>
        <dbReference type="SAM" id="MobiDB-lite"/>
    </source>
</evidence>
<gene>
    <name evidence="3" type="primary">PDZRN3</name>
    <name evidence="3" type="ORF">Bhyg_06182</name>
</gene>
<sequence>MRKKADWDAVRLDYNIIEKNSGNTWAKSLNLGLNESNLIVAQGVGISKTSVMACLNFIILKEAVNEFLNAPEPILVEVRRRLNDEPIIKTPTVENKSDFCESVENVTEKQDIGSASEDVKNVQGENGSKRDLVSIGIQTEQFPFDNELIFNESPTSPISDNPCNGFNECLTPAIDIEEVTLRKTQSNERIGLTVSYSSGNGSGSGSDDADTCTEVYISDIMPDSVAGRDGRLRQGDQILQVNGRDVSTKEDTESLFAENKNAVTLLVSRCLFTDEDYLETGEYFDEDATYQNCLIEQILDDRTLNEATEPPTDLKPKQSSNKTSNTQKAELQKQQPNNNFEDSRVLPTLPLSAETLMNGDDLNHKSIKAHLQSVSQEISMLDHRIEHILLHKHNQRQASNTLNSDQSPLSSSTAAGIYRVPVDTMSKSTDSVESTIKSTELSCQQKRRLPQFPYIPPPVESDTEHIYETIPEDSELEPIYCAPYKSNDDPPNAVEQWLKMSNGCQNVNFHRPVSFPATQKQANWSKTVKSNSSADDHENSSSAYNTGGSCNSNTLTLELNLNTDGKDQERYRSTLVLCDKSKENRDGRSGRDRDGAADTKTGKSQKQSKKDAGKGTASSPKHHANRILDANNCIDSGPGAVTIPADTMYTNFANLQQTMLLQQRLFRQALIRKNSNVSAKNYTAPSLSQYQFVSGQQLYTHTIQPQPSEERMEWKVKRRPDGTRYIARRPIRNRLLRDRAIKINEERNDFTTDDDTISEVKTGRYWTKEERKKHAEKSKERRYRQETLIAAKNYQIDESKLQQQQLHHTISHVPEHQRIIHQQVNTIAAPMKKDDSVNVVTVGNNGAHNDKSATVVAGDSNKLAGLLSVTTV</sequence>
<dbReference type="InterPro" id="IPR051971">
    <property type="entry name" value="E3_ubiquitin-PDZ_ligase"/>
</dbReference>
<reference evidence="3" key="1">
    <citation type="submission" date="2022-07" db="EMBL/GenBank/DDBJ databases">
        <authorList>
            <person name="Trinca V."/>
            <person name="Uliana J.V.C."/>
            <person name="Torres T.T."/>
            <person name="Ward R.J."/>
            <person name="Monesi N."/>
        </authorList>
    </citation>
    <scope>NUCLEOTIDE SEQUENCE</scope>
    <source>
        <strain evidence="3">HSMRA1968</strain>
        <tissue evidence="3">Whole embryos</tissue>
    </source>
</reference>
<dbReference type="SUPFAM" id="SSF50156">
    <property type="entry name" value="PDZ domain-like"/>
    <property type="match status" value="1"/>
</dbReference>
<feature type="domain" description="PDZ" evidence="2">
    <location>
        <begin position="178"/>
        <end position="271"/>
    </location>
</feature>
<dbReference type="SMART" id="SM00228">
    <property type="entry name" value="PDZ"/>
    <property type="match status" value="1"/>
</dbReference>
<dbReference type="OrthoDB" id="6270329at2759"/>
<name>A0A9Q0S0Q9_9DIPT</name>
<proteinExistence type="predicted"/>
<organism evidence="3 4">
    <name type="scientific">Pseudolycoriella hygida</name>
    <dbReference type="NCBI Taxonomy" id="35572"/>
    <lineage>
        <taxon>Eukaryota</taxon>
        <taxon>Metazoa</taxon>
        <taxon>Ecdysozoa</taxon>
        <taxon>Arthropoda</taxon>
        <taxon>Hexapoda</taxon>
        <taxon>Insecta</taxon>
        <taxon>Pterygota</taxon>
        <taxon>Neoptera</taxon>
        <taxon>Endopterygota</taxon>
        <taxon>Diptera</taxon>
        <taxon>Nematocera</taxon>
        <taxon>Sciaroidea</taxon>
        <taxon>Sciaridae</taxon>
        <taxon>Pseudolycoriella</taxon>
    </lineage>
</organism>
<feature type="compositionally biased region" description="Polar residues" evidence="1">
    <location>
        <begin position="540"/>
        <end position="549"/>
    </location>
</feature>
<accession>A0A9Q0S0Q9</accession>
<evidence type="ECO:0000313" key="4">
    <source>
        <dbReference type="Proteomes" id="UP001151699"/>
    </source>
</evidence>
<dbReference type="InterPro" id="IPR001478">
    <property type="entry name" value="PDZ"/>
</dbReference>
<evidence type="ECO:0000313" key="3">
    <source>
        <dbReference type="EMBL" id="KAJ6641247.1"/>
    </source>
</evidence>
<comment type="caution">
    <text evidence="3">The sequence shown here is derived from an EMBL/GenBank/DDBJ whole genome shotgun (WGS) entry which is preliminary data.</text>
</comment>
<dbReference type="Pfam" id="PF00595">
    <property type="entry name" value="PDZ"/>
    <property type="match status" value="1"/>
</dbReference>
<evidence type="ECO:0000259" key="2">
    <source>
        <dbReference type="PROSITE" id="PS50106"/>
    </source>
</evidence>
<keyword evidence="4" id="KW-1185">Reference proteome</keyword>
<feature type="region of interest" description="Disordered" evidence="1">
    <location>
        <begin position="518"/>
        <end position="549"/>
    </location>
</feature>
<dbReference type="EMBL" id="WJQU01000002">
    <property type="protein sequence ID" value="KAJ6641247.1"/>
    <property type="molecule type" value="Genomic_DNA"/>
</dbReference>
<feature type="compositionally biased region" description="Basic and acidic residues" evidence="1">
    <location>
        <begin position="579"/>
        <end position="601"/>
    </location>
</feature>
<dbReference type="PANTHER" id="PTHR15545:SF8">
    <property type="entry name" value="SLO-INTERACTING PROTEIN 1"/>
    <property type="match status" value="1"/>
</dbReference>
<feature type="region of interest" description="Disordered" evidence="1">
    <location>
        <begin position="302"/>
        <end position="344"/>
    </location>
</feature>
<dbReference type="AlphaFoldDB" id="A0A9Q0S0Q9"/>
<feature type="compositionally biased region" description="Polar residues" evidence="1">
    <location>
        <begin position="518"/>
        <end position="533"/>
    </location>
</feature>
<protein>
    <submittedName>
        <fullName evidence="3">E3 ubiquitin-protein ligase PDZRN3</fullName>
    </submittedName>
</protein>
<dbReference type="PANTHER" id="PTHR15545">
    <property type="entry name" value="PDZ DOMAIN CONTAINING RING FINGER PROTEIN 3, 4"/>
    <property type="match status" value="1"/>
</dbReference>
<dbReference type="PROSITE" id="PS50106">
    <property type="entry name" value="PDZ"/>
    <property type="match status" value="1"/>
</dbReference>
<feature type="compositionally biased region" description="Polar residues" evidence="1">
    <location>
        <begin position="317"/>
        <end position="340"/>
    </location>
</feature>
<dbReference type="Proteomes" id="UP001151699">
    <property type="component" value="Chromosome B"/>
</dbReference>
<feature type="region of interest" description="Disordered" evidence="1">
    <location>
        <begin position="576"/>
        <end position="625"/>
    </location>
</feature>